<evidence type="ECO:0000313" key="2">
    <source>
        <dbReference type="EMBL" id="KHN78569.1"/>
    </source>
</evidence>
<evidence type="ECO:0000313" key="3">
    <source>
        <dbReference type="Proteomes" id="UP000031036"/>
    </source>
</evidence>
<organism evidence="2 3">
    <name type="scientific">Toxocara canis</name>
    <name type="common">Canine roundworm</name>
    <dbReference type="NCBI Taxonomy" id="6265"/>
    <lineage>
        <taxon>Eukaryota</taxon>
        <taxon>Metazoa</taxon>
        <taxon>Ecdysozoa</taxon>
        <taxon>Nematoda</taxon>
        <taxon>Chromadorea</taxon>
        <taxon>Rhabditida</taxon>
        <taxon>Spirurina</taxon>
        <taxon>Ascaridomorpha</taxon>
        <taxon>Ascaridoidea</taxon>
        <taxon>Toxocaridae</taxon>
        <taxon>Toxocara</taxon>
    </lineage>
</organism>
<dbReference type="EMBL" id="JPKZ01002084">
    <property type="protein sequence ID" value="KHN78569.1"/>
    <property type="molecule type" value="Genomic_DNA"/>
</dbReference>
<comment type="caution">
    <text evidence="2">The sequence shown here is derived from an EMBL/GenBank/DDBJ whole genome shotgun (WGS) entry which is preliminary data.</text>
</comment>
<dbReference type="Proteomes" id="UP000031036">
    <property type="component" value="Unassembled WGS sequence"/>
</dbReference>
<dbReference type="Pfam" id="PF07766">
    <property type="entry name" value="LETM1_RBD"/>
    <property type="match status" value="1"/>
</dbReference>
<accession>A0A0B2VAS6</accession>
<gene>
    <name evidence="2" type="ORF">Tcan_06544</name>
</gene>
<evidence type="ECO:0000259" key="1">
    <source>
        <dbReference type="Pfam" id="PF07766"/>
    </source>
</evidence>
<protein>
    <recommendedName>
        <fullName evidence="1">Letm1 RBD domain-containing protein</fullName>
    </recommendedName>
</protein>
<sequence>MQSAKCIVHFIAAGSWRLYFFVQYHLARIHHVNPFMGVKHLCRRAEVLRYLDHFLLRSDAVDAMSDQQLYLQLYLRRLQYYGMTIDEMRALLKKWVRCSSAPGLRTSAYLHAPAVFQLETKHGLK</sequence>
<dbReference type="GO" id="GO:0043022">
    <property type="term" value="F:ribosome binding"/>
    <property type="evidence" value="ECO:0007669"/>
    <property type="project" value="InterPro"/>
</dbReference>
<dbReference type="AlphaFoldDB" id="A0A0B2VAS6"/>
<name>A0A0B2VAS6_TOXCA</name>
<keyword evidence="3" id="KW-1185">Reference proteome</keyword>
<dbReference type="InterPro" id="IPR033122">
    <property type="entry name" value="LETM1-like_RBD"/>
</dbReference>
<proteinExistence type="predicted"/>
<feature type="domain" description="Letm1 RBD" evidence="1">
    <location>
        <begin position="34"/>
        <end position="102"/>
    </location>
</feature>
<reference evidence="2 3" key="1">
    <citation type="submission" date="2014-11" db="EMBL/GenBank/DDBJ databases">
        <title>Genetic blueprint of the zoonotic pathogen Toxocara canis.</title>
        <authorList>
            <person name="Zhu X.-Q."/>
            <person name="Korhonen P.K."/>
            <person name="Cai H."/>
            <person name="Young N.D."/>
            <person name="Nejsum P."/>
            <person name="von Samson-Himmelstjerna G."/>
            <person name="Boag P.R."/>
            <person name="Tan P."/>
            <person name="Li Q."/>
            <person name="Min J."/>
            <person name="Yang Y."/>
            <person name="Wang X."/>
            <person name="Fang X."/>
            <person name="Hall R.S."/>
            <person name="Hofmann A."/>
            <person name="Sternberg P.W."/>
            <person name="Jex A.R."/>
            <person name="Gasser R.B."/>
        </authorList>
    </citation>
    <scope>NUCLEOTIDE SEQUENCE [LARGE SCALE GENOMIC DNA]</scope>
    <source>
        <strain evidence="2">PN_DK_2014</strain>
    </source>
</reference>